<dbReference type="InterPro" id="IPR019546">
    <property type="entry name" value="TAT_signal_bac_arc"/>
</dbReference>
<accession>A0ABM8CTB3</accession>
<sequence length="208" mass="23366">MNEYCSSFRAVRRLPRPVDRRRFLTRAAAAGAGLALGAAMSPKTALAGSNSGFRWCSRCQNMWFAWGDDQGHCPVSHLWDHSHYQDGSAVYWFVDEQPEVGQDRAGLLGLKWCRTCKAAYFSFDRGVCPNNSEGHTPSAETYRVETDLQPPLSDFPKQPGWNRCTKCQVLYFGPNWIDSHCPAGEPHRGAAVDSGAGWRFEGYFPRIR</sequence>
<dbReference type="Proteomes" id="UP001317870">
    <property type="component" value="Chromosome"/>
</dbReference>
<reference evidence="1 2" key="1">
    <citation type="submission" date="2022-11" db="EMBL/GenBank/DDBJ databases">
        <title>Genome Sequencing of Nocardia sp. ON39_IFM12276 and assembly.</title>
        <authorList>
            <person name="Shimojima M."/>
            <person name="Toyokawa M."/>
            <person name="Uesaka K."/>
        </authorList>
    </citation>
    <scope>NUCLEOTIDE SEQUENCE [LARGE SCALE GENOMIC DNA]</scope>
    <source>
        <strain evidence="1 2">IFM 12276</strain>
    </source>
</reference>
<name>A0ABM8CTB3_9NOCA</name>
<evidence type="ECO:0008006" key="3">
    <source>
        <dbReference type="Google" id="ProtNLM"/>
    </source>
</evidence>
<organism evidence="1 2">
    <name type="scientific">Nocardia sputorum</name>
    <dbReference type="NCBI Taxonomy" id="2984338"/>
    <lineage>
        <taxon>Bacteria</taxon>
        <taxon>Bacillati</taxon>
        <taxon>Actinomycetota</taxon>
        <taxon>Actinomycetes</taxon>
        <taxon>Mycobacteriales</taxon>
        <taxon>Nocardiaceae</taxon>
        <taxon>Nocardia</taxon>
    </lineage>
</organism>
<dbReference type="EMBL" id="AP026978">
    <property type="protein sequence ID" value="BDT98198.1"/>
    <property type="molecule type" value="Genomic_DNA"/>
</dbReference>
<dbReference type="RefSeq" id="WP_281878197.1">
    <property type="nucleotide sequence ID" value="NZ_AP026978.1"/>
</dbReference>
<dbReference type="PROSITE" id="PS51318">
    <property type="entry name" value="TAT"/>
    <property type="match status" value="1"/>
</dbReference>
<keyword evidence="2" id="KW-1185">Reference proteome</keyword>
<gene>
    <name evidence="1" type="ORF">IFM12276_12270</name>
</gene>
<dbReference type="InterPro" id="IPR006311">
    <property type="entry name" value="TAT_signal"/>
</dbReference>
<proteinExistence type="predicted"/>
<evidence type="ECO:0000313" key="1">
    <source>
        <dbReference type="EMBL" id="BDT98198.1"/>
    </source>
</evidence>
<protein>
    <recommendedName>
        <fullName evidence="3">Twin-arginine translocation signal domain-containing protein</fullName>
    </recommendedName>
</protein>
<evidence type="ECO:0000313" key="2">
    <source>
        <dbReference type="Proteomes" id="UP001317870"/>
    </source>
</evidence>
<dbReference type="NCBIfam" id="TIGR01409">
    <property type="entry name" value="TAT_signal_seq"/>
    <property type="match status" value="1"/>
</dbReference>